<keyword evidence="3 8" id="KW-0547">Nucleotide-binding</keyword>
<comment type="cofactor">
    <cofactor evidence="1">
        <name>Mn(2+)</name>
        <dbReference type="ChEBI" id="CHEBI:29035"/>
    </cofactor>
</comment>
<dbReference type="GO" id="GO:0005829">
    <property type="term" value="C:cytosol"/>
    <property type="evidence" value="ECO:0007669"/>
    <property type="project" value="TreeGrafter"/>
</dbReference>
<organism evidence="10 11">
    <name type="scientific">Vagococcus salmoninarum</name>
    <dbReference type="NCBI Taxonomy" id="2739"/>
    <lineage>
        <taxon>Bacteria</taxon>
        <taxon>Bacillati</taxon>
        <taxon>Bacillota</taxon>
        <taxon>Bacilli</taxon>
        <taxon>Lactobacillales</taxon>
        <taxon>Enterococcaceae</taxon>
        <taxon>Vagococcus</taxon>
    </lineage>
</organism>
<dbReference type="RefSeq" id="WP_126778526.1">
    <property type="nucleotide sequence ID" value="NZ_NGJU01000003.1"/>
</dbReference>
<dbReference type="InterPro" id="IPR016185">
    <property type="entry name" value="PreATP-grasp_dom_sf"/>
</dbReference>
<dbReference type="SUPFAM" id="SSF56059">
    <property type="entry name" value="Glutathione synthetase ATP-binding domain-like"/>
    <property type="match status" value="1"/>
</dbReference>
<evidence type="ECO:0000256" key="3">
    <source>
        <dbReference type="ARBA" id="ARBA00022741"/>
    </source>
</evidence>
<dbReference type="AlphaFoldDB" id="A0A429ZUC5"/>
<feature type="domain" description="ATP-grasp" evidence="9">
    <location>
        <begin position="111"/>
        <end position="298"/>
    </location>
</feature>
<dbReference type="InterPro" id="IPR011761">
    <property type="entry name" value="ATP-grasp"/>
</dbReference>
<keyword evidence="4" id="KW-0658">Purine biosynthesis</keyword>
<dbReference type="GO" id="GO:0046872">
    <property type="term" value="F:metal ion binding"/>
    <property type="evidence" value="ECO:0007669"/>
    <property type="project" value="InterPro"/>
</dbReference>
<dbReference type="Pfam" id="PF22660">
    <property type="entry name" value="RS_preATP-grasp-like"/>
    <property type="match status" value="1"/>
</dbReference>
<dbReference type="OrthoDB" id="9804625at2"/>
<dbReference type="InterPro" id="IPR013815">
    <property type="entry name" value="ATP_grasp_subdomain_1"/>
</dbReference>
<evidence type="ECO:0000259" key="9">
    <source>
        <dbReference type="PROSITE" id="PS50975"/>
    </source>
</evidence>
<dbReference type="InterPro" id="IPR003135">
    <property type="entry name" value="ATP-grasp_carboxylate-amine"/>
</dbReference>
<dbReference type="PROSITE" id="PS50975">
    <property type="entry name" value="ATP_GRASP"/>
    <property type="match status" value="1"/>
</dbReference>
<gene>
    <name evidence="10" type="ORF">CBF35_03230</name>
</gene>
<dbReference type="GO" id="GO:0006164">
    <property type="term" value="P:purine nucleotide biosynthetic process"/>
    <property type="evidence" value="ECO:0007669"/>
    <property type="project" value="UniProtKB-KW"/>
</dbReference>
<keyword evidence="6" id="KW-0464">Manganese</keyword>
<dbReference type="InterPro" id="IPR054350">
    <property type="entry name" value="PurT/PurK_preATP-grasp"/>
</dbReference>
<dbReference type="Gene3D" id="3.30.470.20">
    <property type="entry name" value="ATP-grasp fold, B domain"/>
    <property type="match status" value="1"/>
</dbReference>
<proteinExistence type="predicted"/>
<dbReference type="Gene3D" id="3.30.1490.20">
    <property type="entry name" value="ATP-grasp fold, A domain"/>
    <property type="match status" value="1"/>
</dbReference>
<evidence type="ECO:0000256" key="7">
    <source>
        <dbReference type="ARBA" id="ARBA00025704"/>
    </source>
</evidence>
<evidence type="ECO:0000256" key="2">
    <source>
        <dbReference type="ARBA" id="ARBA00001946"/>
    </source>
</evidence>
<name>A0A429ZUC5_9ENTE</name>
<keyword evidence="11" id="KW-1185">Reference proteome</keyword>
<comment type="cofactor">
    <cofactor evidence="2">
        <name>Mg(2+)</name>
        <dbReference type="ChEBI" id="CHEBI:18420"/>
    </cofactor>
</comment>
<evidence type="ECO:0000256" key="8">
    <source>
        <dbReference type="PROSITE-ProRule" id="PRU00409"/>
    </source>
</evidence>
<sequence>MSNLFIPGQTIGIVGGGHLARLLALSAKSIGFQVGIFDPKEGCSAAEVADWQIVSTFDDELALVKMAEKCDILTFEYSLVAIEVIRKLDELVTIVQSDELLACPQDRLLERRFLEESNINIAPYGIISQISDIEGYIDSIGFPCILKSVHKREGQETQHLMTKVSDIRGCLPLIKEGKCILEALIPFEKEIAVMVVGNGNGDYTTFPVAETFYDEDKQFVSAVVPADISTEIVEEVYRIADNLAVTLNLQGVMTLEMFITSSGMIYVNTINPGPHDAGSYSMEATNLSQFDAHVRGICGWQLPEVKLQSAAVLLQVQESQLVETISYIPFKKNWYHHYYGNDSLNQKEVVGHITALTTDIEGELTSIRETQIWHDKF</sequence>
<protein>
    <recommendedName>
        <fullName evidence="9">ATP-grasp domain-containing protein</fullName>
    </recommendedName>
</protein>
<evidence type="ECO:0000313" key="11">
    <source>
        <dbReference type="Proteomes" id="UP000287239"/>
    </source>
</evidence>
<evidence type="ECO:0000256" key="1">
    <source>
        <dbReference type="ARBA" id="ARBA00001936"/>
    </source>
</evidence>
<dbReference type="EMBL" id="NGJU01000003">
    <property type="protein sequence ID" value="RST97275.1"/>
    <property type="molecule type" value="Genomic_DNA"/>
</dbReference>
<reference evidence="10 11" key="1">
    <citation type="submission" date="2017-05" db="EMBL/GenBank/DDBJ databases">
        <title>Vagococcus spp. assemblies.</title>
        <authorList>
            <person name="Gulvik C.A."/>
        </authorList>
    </citation>
    <scope>NUCLEOTIDE SEQUENCE [LARGE SCALE GENOMIC DNA]</scope>
    <source>
        <strain evidence="10 11">NCFB 2777</strain>
    </source>
</reference>
<comment type="caution">
    <text evidence="10">The sequence shown here is derived from an EMBL/GenBank/DDBJ whole genome shotgun (WGS) entry which is preliminary data.</text>
</comment>
<dbReference type="GeneID" id="98567368"/>
<dbReference type="Pfam" id="PF02222">
    <property type="entry name" value="ATP-grasp"/>
    <property type="match status" value="1"/>
</dbReference>
<dbReference type="Gene3D" id="3.40.50.20">
    <property type="match status" value="1"/>
</dbReference>
<dbReference type="PANTHER" id="PTHR11609:SF5">
    <property type="entry name" value="PHOSPHORIBOSYLAMINOIMIDAZOLE CARBOXYLASE"/>
    <property type="match status" value="1"/>
</dbReference>
<evidence type="ECO:0000256" key="4">
    <source>
        <dbReference type="ARBA" id="ARBA00022755"/>
    </source>
</evidence>
<evidence type="ECO:0000256" key="5">
    <source>
        <dbReference type="ARBA" id="ARBA00022840"/>
    </source>
</evidence>
<dbReference type="PANTHER" id="PTHR11609">
    <property type="entry name" value="PURINE BIOSYNTHESIS PROTEIN 6/7, PUR6/7"/>
    <property type="match status" value="1"/>
</dbReference>
<keyword evidence="5 8" id="KW-0067">ATP-binding</keyword>
<dbReference type="Proteomes" id="UP000287239">
    <property type="component" value="Unassembled WGS sequence"/>
</dbReference>
<accession>A0A429ZUC5</accession>
<comment type="pathway">
    <text evidence="7">Purine metabolism.</text>
</comment>
<evidence type="ECO:0000256" key="6">
    <source>
        <dbReference type="ARBA" id="ARBA00023211"/>
    </source>
</evidence>
<dbReference type="SUPFAM" id="SSF52440">
    <property type="entry name" value="PreATP-grasp domain"/>
    <property type="match status" value="1"/>
</dbReference>
<dbReference type="GO" id="GO:0005524">
    <property type="term" value="F:ATP binding"/>
    <property type="evidence" value="ECO:0007669"/>
    <property type="project" value="UniProtKB-UniRule"/>
</dbReference>
<evidence type="ECO:0000313" key="10">
    <source>
        <dbReference type="EMBL" id="RST97275.1"/>
    </source>
</evidence>